<dbReference type="Proteomes" id="UP000469430">
    <property type="component" value="Unassembled WGS sequence"/>
</dbReference>
<protein>
    <submittedName>
        <fullName evidence="15">Cytochrome b</fullName>
    </submittedName>
</protein>
<organism evidence="15 16">
    <name type="scientific">Croceibacterium xixiisoli</name>
    <dbReference type="NCBI Taxonomy" id="1476466"/>
    <lineage>
        <taxon>Bacteria</taxon>
        <taxon>Pseudomonadati</taxon>
        <taxon>Pseudomonadota</taxon>
        <taxon>Alphaproteobacteria</taxon>
        <taxon>Sphingomonadales</taxon>
        <taxon>Erythrobacteraceae</taxon>
        <taxon>Croceibacterium</taxon>
    </lineage>
</organism>
<feature type="transmembrane region" description="Helical" evidence="13">
    <location>
        <begin position="128"/>
        <end position="146"/>
    </location>
</feature>
<dbReference type="RefSeq" id="WP_161389974.1">
    <property type="nucleotide sequence ID" value="NZ_JBHSCP010000001.1"/>
</dbReference>
<keyword evidence="9 13" id="KW-1133">Transmembrane helix</keyword>
<evidence type="ECO:0000256" key="7">
    <source>
        <dbReference type="ARBA" id="ARBA00022723"/>
    </source>
</evidence>
<feature type="transmembrane region" description="Helical" evidence="13">
    <location>
        <begin position="61"/>
        <end position="78"/>
    </location>
</feature>
<keyword evidence="11 13" id="KW-0472">Membrane</keyword>
<evidence type="ECO:0000256" key="12">
    <source>
        <dbReference type="ARBA" id="ARBA00037975"/>
    </source>
</evidence>
<dbReference type="InterPro" id="IPR052168">
    <property type="entry name" value="Cytochrome_b561_oxidase"/>
</dbReference>
<name>A0A6I4TT68_9SPHN</name>
<dbReference type="GO" id="GO:0005886">
    <property type="term" value="C:plasma membrane"/>
    <property type="evidence" value="ECO:0007669"/>
    <property type="project" value="UniProtKB-SubCell"/>
</dbReference>
<keyword evidence="16" id="KW-1185">Reference proteome</keyword>
<reference evidence="15 16" key="1">
    <citation type="submission" date="2019-12" db="EMBL/GenBank/DDBJ databases">
        <title>Genomic-based taxomic classification of the family Erythrobacteraceae.</title>
        <authorList>
            <person name="Xu L."/>
        </authorList>
    </citation>
    <scope>NUCLEOTIDE SEQUENCE [LARGE SCALE GENOMIC DNA]</scope>
    <source>
        <strain evidence="15 16">S36</strain>
    </source>
</reference>
<keyword evidence="10" id="KW-0408">Iron</keyword>
<dbReference type="GO" id="GO:0009055">
    <property type="term" value="F:electron transfer activity"/>
    <property type="evidence" value="ECO:0007669"/>
    <property type="project" value="InterPro"/>
</dbReference>
<dbReference type="GO" id="GO:0020037">
    <property type="term" value="F:heme binding"/>
    <property type="evidence" value="ECO:0007669"/>
    <property type="project" value="TreeGrafter"/>
</dbReference>
<dbReference type="InterPro" id="IPR011577">
    <property type="entry name" value="Cyt_b561_bac/Ni-Hgenase"/>
</dbReference>
<comment type="caution">
    <text evidence="15">The sequence shown here is derived from an EMBL/GenBank/DDBJ whole genome shotgun (WGS) entry which is preliminary data.</text>
</comment>
<feature type="transmembrane region" description="Helical" evidence="13">
    <location>
        <begin position="20"/>
        <end position="40"/>
    </location>
</feature>
<dbReference type="AlphaFoldDB" id="A0A6I4TT68"/>
<dbReference type="PANTHER" id="PTHR30529:SF1">
    <property type="entry name" value="CYTOCHROME B561 HOMOLOG 2"/>
    <property type="match status" value="1"/>
</dbReference>
<evidence type="ECO:0000256" key="13">
    <source>
        <dbReference type="SAM" id="Phobius"/>
    </source>
</evidence>
<evidence type="ECO:0000256" key="6">
    <source>
        <dbReference type="ARBA" id="ARBA00022692"/>
    </source>
</evidence>
<keyword evidence="7" id="KW-0479">Metal-binding</keyword>
<dbReference type="OrthoDB" id="1247465at2"/>
<dbReference type="PANTHER" id="PTHR30529">
    <property type="entry name" value="CYTOCHROME B561"/>
    <property type="match status" value="1"/>
</dbReference>
<evidence type="ECO:0000256" key="4">
    <source>
        <dbReference type="ARBA" id="ARBA00022475"/>
    </source>
</evidence>
<evidence type="ECO:0000256" key="5">
    <source>
        <dbReference type="ARBA" id="ARBA00022617"/>
    </source>
</evidence>
<evidence type="ECO:0000256" key="3">
    <source>
        <dbReference type="ARBA" id="ARBA00022448"/>
    </source>
</evidence>
<evidence type="ECO:0000256" key="8">
    <source>
        <dbReference type="ARBA" id="ARBA00022982"/>
    </source>
</evidence>
<evidence type="ECO:0000256" key="1">
    <source>
        <dbReference type="ARBA" id="ARBA00001970"/>
    </source>
</evidence>
<comment type="similarity">
    <text evidence="12">Belongs to the cytochrome b561 family.</text>
</comment>
<evidence type="ECO:0000256" key="10">
    <source>
        <dbReference type="ARBA" id="ARBA00023004"/>
    </source>
</evidence>
<comment type="subcellular location">
    <subcellularLocation>
        <location evidence="2">Cell membrane</location>
        <topology evidence="2">Multi-pass membrane protein</topology>
    </subcellularLocation>
</comment>
<evidence type="ECO:0000256" key="2">
    <source>
        <dbReference type="ARBA" id="ARBA00004651"/>
    </source>
</evidence>
<evidence type="ECO:0000256" key="11">
    <source>
        <dbReference type="ARBA" id="ARBA00023136"/>
    </source>
</evidence>
<keyword evidence="8" id="KW-0249">Electron transport</keyword>
<evidence type="ECO:0000256" key="9">
    <source>
        <dbReference type="ARBA" id="ARBA00022989"/>
    </source>
</evidence>
<feature type="transmembrane region" description="Helical" evidence="13">
    <location>
        <begin position="98"/>
        <end position="121"/>
    </location>
</feature>
<keyword evidence="4" id="KW-1003">Cell membrane</keyword>
<keyword evidence="3" id="KW-0813">Transport</keyword>
<dbReference type="GO" id="GO:0046872">
    <property type="term" value="F:metal ion binding"/>
    <property type="evidence" value="ECO:0007669"/>
    <property type="project" value="UniProtKB-KW"/>
</dbReference>
<dbReference type="GO" id="GO:0022904">
    <property type="term" value="P:respiratory electron transport chain"/>
    <property type="evidence" value="ECO:0007669"/>
    <property type="project" value="InterPro"/>
</dbReference>
<comment type="cofactor">
    <cofactor evidence="1">
        <name>heme b</name>
        <dbReference type="ChEBI" id="CHEBI:60344"/>
    </cofactor>
</comment>
<keyword evidence="6 13" id="KW-0812">Transmembrane</keyword>
<sequence length="208" mass="23416">MKLLDLIGDWARSHTERGKYSPVGIWFHWVMAVIVLYQLYSGWMMQRIPVGGDKIEAYARHSEIGLTLLVLAVLRLLWRLAVPGPTNDSDSPKWQRQAAFGTHVLFYSLFALLPLSGWCLWSAIQPAEPLAIAGIIPVPPMPFYALSPEWQYEVMGWAHQLHFWGVVGLALLVPAHVGAALKHHFIDRDDVVEGILPEIQDHPATRAN</sequence>
<dbReference type="SUPFAM" id="SSF81342">
    <property type="entry name" value="Transmembrane di-heme cytochromes"/>
    <property type="match status" value="1"/>
</dbReference>
<dbReference type="InterPro" id="IPR016174">
    <property type="entry name" value="Di-haem_cyt_TM"/>
</dbReference>
<dbReference type="Gene3D" id="1.20.950.20">
    <property type="entry name" value="Transmembrane di-heme cytochromes, Chain C"/>
    <property type="match status" value="1"/>
</dbReference>
<dbReference type="EMBL" id="WTYJ01000001">
    <property type="protein sequence ID" value="MXO98321.1"/>
    <property type="molecule type" value="Genomic_DNA"/>
</dbReference>
<feature type="domain" description="Cytochrome b561 bacterial/Ni-hydrogenase" evidence="14">
    <location>
        <begin position="20"/>
        <end position="197"/>
    </location>
</feature>
<dbReference type="Pfam" id="PF01292">
    <property type="entry name" value="Ni_hydr_CYTB"/>
    <property type="match status" value="1"/>
</dbReference>
<evidence type="ECO:0000313" key="16">
    <source>
        <dbReference type="Proteomes" id="UP000469430"/>
    </source>
</evidence>
<accession>A0A6I4TT68</accession>
<feature type="transmembrane region" description="Helical" evidence="13">
    <location>
        <begin position="161"/>
        <end position="181"/>
    </location>
</feature>
<proteinExistence type="inferred from homology"/>
<gene>
    <name evidence="15" type="ORF">GRI97_04900</name>
</gene>
<evidence type="ECO:0000313" key="15">
    <source>
        <dbReference type="EMBL" id="MXO98321.1"/>
    </source>
</evidence>
<keyword evidence="5" id="KW-0349">Heme</keyword>
<evidence type="ECO:0000259" key="14">
    <source>
        <dbReference type="Pfam" id="PF01292"/>
    </source>
</evidence>